<reference evidence="2 4" key="2">
    <citation type="submission" date="2018-08" db="EMBL/GenBank/DDBJ databases">
        <title>Brachybacterium saurashtrense DSM 23186.</title>
        <authorList>
            <person name="Li Y."/>
        </authorList>
    </citation>
    <scope>NUCLEOTIDE SEQUENCE [LARGE SCALE GENOMIC DNA]</scope>
    <source>
        <strain evidence="2 4">DSM 23186</strain>
    </source>
</reference>
<dbReference type="OrthoDB" id="5119036at2"/>
<dbReference type="RefSeq" id="WP_115413121.1">
    <property type="nucleotide sequence ID" value="NZ_CP031356.1"/>
</dbReference>
<accession>A0A345YN68</accession>
<evidence type="ECO:0000313" key="3">
    <source>
        <dbReference type="Proteomes" id="UP000254236"/>
    </source>
</evidence>
<dbReference type="EMBL" id="QSWH01000005">
    <property type="protein sequence ID" value="RRR21873.1"/>
    <property type="molecule type" value="Genomic_DNA"/>
</dbReference>
<evidence type="ECO:0000313" key="4">
    <source>
        <dbReference type="Proteomes" id="UP000282185"/>
    </source>
</evidence>
<name>A0A345YN68_9MICO</name>
<evidence type="ECO:0000313" key="1">
    <source>
        <dbReference type="EMBL" id="AXK45370.1"/>
    </source>
</evidence>
<protein>
    <submittedName>
        <fullName evidence="2">Uncharacterized protein</fullName>
    </submittedName>
</protein>
<organism evidence="2 4">
    <name type="scientific">Brachybacterium saurashtrense</name>
    <dbReference type="NCBI Taxonomy" id="556288"/>
    <lineage>
        <taxon>Bacteria</taxon>
        <taxon>Bacillati</taxon>
        <taxon>Actinomycetota</taxon>
        <taxon>Actinomycetes</taxon>
        <taxon>Micrococcales</taxon>
        <taxon>Dermabacteraceae</taxon>
        <taxon>Brachybacterium</taxon>
    </lineage>
</organism>
<sequence length="184" mass="19913">MTTPAPHRRPAGASLPDTPTTRLLAGLLAGALLTAIALPARHLGAEREVRDSFPFSHYPMFSARRSAHYRVAHLLGVDAAGTSRPLHYSYLGTGGLNAVRRQVRRRVRAGDGQILATQAAERLAARNRAEDRAITEVRVVRGRYRLEAYLRGADREQITARIELCGAAPVPGRRPSPIAAGAGR</sequence>
<dbReference type="EMBL" id="CP031356">
    <property type="protein sequence ID" value="AXK45370.1"/>
    <property type="molecule type" value="Genomic_DNA"/>
</dbReference>
<dbReference type="Proteomes" id="UP000282185">
    <property type="component" value="Unassembled WGS sequence"/>
</dbReference>
<evidence type="ECO:0000313" key="2">
    <source>
        <dbReference type="EMBL" id="RRR21873.1"/>
    </source>
</evidence>
<dbReference type="KEGG" id="bsau:DWV08_06890"/>
<dbReference type="AlphaFoldDB" id="A0A345YN68"/>
<dbReference type="Proteomes" id="UP000254236">
    <property type="component" value="Chromosome"/>
</dbReference>
<proteinExistence type="predicted"/>
<keyword evidence="3" id="KW-1185">Reference proteome</keyword>
<gene>
    <name evidence="1" type="ORF">DWV08_06890</name>
    <name evidence="2" type="ORF">DXU92_11180</name>
</gene>
<reference evidence="1 3" key="1">
    <citation type="submission" date="2018-07" db="EMBL/GenBank/DDBJ databases">
        <title>Brachybacterium saurashtrense DSM 23186 genome sequence.</title>
        <authorList>
            <person name="Guo L."/>
        </authorList>
    </citation>
    <scope>NUCLEOTIDE SEQUENCE [LARGE SCALE GENOMIC DNA]</scope>
    <source>
        <strain evidence="1 3">DSM 23186</strain>
    </source>
</reference>